<dbReference type="GO" id="GO:0005886">
    <property type="term" value="C:plasma membrane"/>
    <property type="evidence" value="ECO:0007669"/>
    <property type="project" value="TreeGrafter"/>
</dbReference>
<feature type="transmembrane region" description="Helical" evidence="8">
    <location>
        <begin position="120"/>
        <end position="139"/>
    </location>
</feature>
<feature type="transmembrane region" description="Helical" evidence="8">
    <location>
        <begin position="298"/>
        <end position="316"/>
    </location>
</feature>
<evidence type="ECO:0000256" key="3">
    <source>
        <dbReference type="ARBA" id="ARBA00022448"/>
    </source>
</evidence>
<comment type="similarity">
    <text evidence="2">Belongs to the TrkH potassium transport family. HKT (TC 2.A.38.3) subfamily.</text>
</comment>
<feature type="transmembrane region" description="Helical" evidence="8">
    <location>
        <begin position="239"/>
        <end position="264"/>
    </location>
</feature>
<feature type="transmembrane region" description="Helical" evidence="8">
    <location>
        <begin position="208"/>
        <end position="227"/>
    </location>
</feature>
<comment type="caution">
    <text evidence="9">The sequence shown here is derived from an EMBL/GenBank/DDBJ whole genome shotgun (WGS) entry which is preliminary data.</text>
</comment>
<keyword evidence="5 8" id="KW-1133">Transmembrane helix</keyword>
<feature type="transmembrane region" description="Helical" evidence="8">
    <location>
        <begin position="359"/>
        <end position="379"/>
    </location>
</feature>
<evidence type="ECO:0000313" key="9">
    <source>
        <dbReference type="EMBL" id="KAG6507123.1"/>
    </source>
</evidence>
<keyword evidence="3" id="KW-0813">Transport</keyword>
<comment type="subcellular location">
    <subcellularLocation>
        <location evidence="1">Membrane</location>
        <topology evidence="1">Multi-pass membrane protein</topology>
    </subcellularLocation>
</comment>
<feature type="transmembrane region" description="Helical" evidence="8">
    <location>
        <begin position="57"/>
        <end position="78"/>
    </location>
</feature>
<evidence type="ECO:0000256" key="6">
    <source>
        <dbReference type="ARBA" id="ARBA00023065"/>
    </source>
</evidence>
<dbReference type="Pfam" id="PF02386">
    <property type="entry name" value="TrkH"/>
    <property type="match status" value="1"/>
</dbReference>
<keyword evidence="7 8" id="KW-0472">Membrane</keyword>
<organism evidence="9 10">
    <name type="scientific">Zingiber officinale</name>
    <name type="common">Ginger</name>
    <name type="synonym">Amomum zingiber</name>
    <dbReference type="NCBI Taxonomy" id="94328"/>
    <lineage>
        <taxon>Eukaryota</taxon>
        <taxon>Viridiplantae</taxon>
        <taxon>Streptophyta</taxon>
        <taxon>Embryophyta</taxon>
        <taxon>Tracheophyta</taxon>
        <taxon>Spermatophyta</taxon>
        <taxon>Magnoliopsida</taxon>
        <taxon>Liliopsida</taxon>
        <taxon>Zingiberales</taxon>
        <taxon>Zingiberaceae</taxon>
        <taxon>Zingiber</taxon>
    </lineage>
</organism>
<evidence type="ECO:0000256" key="8">
    <source>
        <dbReference type="SAM" id="Phobius"/>
    </source>
</evidence>
<keyword evidence="10" id="KW-1185">Reference proteome</keyword>
<dbReference type="PANTHER" id="PTHR31064">
    <property type="entry name" value="POTASSIUM TRANSPORT PROTEIN DDB_G0292412-RELATED"/>
    <property type="match status" value="1"/>
</dbReference>
<accession>A0A8J5GNM3</accession>
<gene>
    <name evidence="9" type="ORF">ZIOFF_032464</name>
</gene>
<evidence type="ECO:0000313" key="10">
    <source>
        <dbReference type="Proteomes" id="UP000734854"/>
    </source>
</evidence>
<keyword evidence="6" id="KW-0406">Ion transport</keyword>
<name>A0A8J5GNM3_ZINOF</name>
<dbReference type="GO" id="GO:0008324">
    <property type="term" value="F:monoatomic cation transmembrane transporter activity"/>
    <property type="evidence" value="ECO:0007669"/>
    <property type="project" value="InterPro"/>
</dbReference>
<dbReference type="InterPro" id="IPR051143">
    <property type="entry name" value="TrkH_K-transport"/>
</dbReference>
<dbReference type="Proteomes" id="UP000734854">
    <property type="component" value="Unassembled WGS sequence"/>
</dbReference>
<sequence>MHCFLTKRLNYRPSSAMELLSCLSKKANKKLSSLKACSWRSLCFLFDFFLFRCDPFFIQICYFLLTSSFGFLALRILTPNSNAEQGHPRNLDLFFMSVSAATVSSMSTVEMESFSPAQHWVLVVLMFIGGEVFTSVLGLHFTNLKLKRESESSSSSNSTSIGKSLKFLGHVVFFYILFVNLSGVFLTLLYFSLVADARAVLRMKKIKVILFSIFVTVSSFTNCGFTPNNENMVAFKSNSALLLILIPQILAGNTLFPLCLRLAIWVMKKTTKREEFRDIIRRPEVAEYYKHLFPRSHCAYLALTVAGFVLVQLVLLCQQEWSSPEIFHGMNAFRKLVATLFQSVNSRHAGESVFDISKLSPAILVLFVVMMYLPPYTYFIPEERDPPAWNSSNNRRRKLLLRSLHLSLLWFSMGYSCDRLIRSDGRCEDVSYGFAGRWSGKGKMILMVAMLLGRLKKFQIEGGKAWNFG</sequence>
<dbReference type="AlphaFoldDB" id="A0A8J5GNM3"/>
<evidence type="ECO:0000256" key="2">
    <source>
        <dbReference type="ARBA" id="ARBA00010864"/>
    </source>
</evidence>
<dbReference type="EMBL" id="JACMSC010000009">
    <property type="protein sequence ID" value="KAG6507123.1"/>
    <property type="molecule type" value="Genomic_DNA"/>
</dbReference>
<evidence type="ECO:0000256" key="1">
    <source>
        <dbReference type="ARBA" id="ARBA00004141"/>
    </source>
</evidence>
<protein>
    <submittedName>
        <fullName evidence="9">Uncharacterized protein</fullName>
    </submittedName>
</protein>
<evidence type="ECO:0000256" key="4">
    <source>
        <dbReference type="ARBA" id="ARBA00022692"/>
    </source>
</evidence>
<proteinExistence type="inferred from homology"/>
<keyword evidence="4 8" id="KW-0812">Transmembrane</keyword>
<dbReference type="PANTHER" id="PTHR31064:SF30">
    <property type="entry name" value="HIGH-AFFINITY POTASSIUM TRANSPORT PROTEIN-RELATED"/>
    <property type="match status" value="1"/>
</dbReference>
<evidence type="ECO:0000256" key="7">
    <source>
        <dbReference type="ARBA" id="ARBA00023136"/>
    </source>
</evidence>
<dbReference type="GO" id="GO:0098662">
    <property type="term" value="P:inorganic cation transmembrane transport"/>
    <property type="evidence" value="ECO:0007669"/>
    <property type="project" value="UniProtKB-ARBA"/>
</dbReference>
<evidence type="ECO:0000256" key="5">
    <source>
        <dbReference type="ARBA" id="ARBA00022989"/>
    </source>
</evidence>
<reference evidence="9 10" key="1">
    <citation type="submission" date="2020-08" db="EMBL/GenBank/DDBJ databases">
        <title>Plant Genome Project.</title>
        <authorList>
            <person name="Zhang R.-G."/>
        </authorList>
    </citation>
    <scope>NUCLEOTIDE SEQUENCE [LARGE SCALE GENOMIC DNA]</scope>
    <source>
        <tissue evidence="9">Rhizome</tissue>
    </source>
</reference>
<dbReference type="GO" id="GO:0030001">
    <property type="term" value="P:metal ion transport"/>
    <property type="evidence" value="ECO:0007669"/>
    <property type="project" value="UniProtKB-ARBA"/>
</dbReference>
<dbReference type="InterPro" id="IPR003445">
    <property type="entry name" value="Cat_transpt"/>
</dbReference>